<proteinExistence type="predicted"/>
<evidence type="ECO:0000313" key="2">
    <source>
        <dbReference type="EMBL" id="EPX84005.1"/>
    </source>
</evidence>
<protein>
    <recommendedName>
        <fullName evidence="4">PE-PGRS family protein</fullName>
    </recommendedName>
</protein>
<name>S9S1C1_9RHOB</name>
<evidence type="ECO:0000256" key="1">
    <source>
        <dbReference type="SAM" id="SignalP"/>
    </source>
</evidence>
<dbReference type="Proteomes" id="UP000015347">
    <property type="component" value="Unassembled WGS sequence"/>
</dbReference>
<sequence length="408" mass="41702">MAFQRKRALLASGVCILAVASAPIPAMAGFLEWADQTASQESSGYPNDGYAADNGAGPGDSIGTGIGQGTTAVGKYQILLANWEDHGYIEAGAGNWGDAVFTDKARNMGVSSYEDLLMSDAGRTVQDAMAGELATSMWNSLNSNATGAIGQTVNGVTINEAGMLGGSWFLGPGAMNTWANGGFSASALANIDDIDEVLAANGFSNVQELQNYLMNRMEEFEGVDISEITDGTYTPGEGTLEVLVECAPAVSQGMQETSNAYVEGIAAAAQDDTMGFSQLQQPFGQMSCIDFAFTGGLDILFSAPSLSDIGSQAMDMACSQVNQMVAEQTGGLTGQLQQLAGELSTEGMNVGPLGNFGAITTSYNSNTSGVNFGLGGGTGGGDTGGFGDTGGVNSDPAAGGFDSLFVQQ</sequence>
<dbReference type="RefSeq" id="WP_021119996.1">
    <property type="nucleotide sequence ID" value="NZ_KE557274.1"/>
</dbReference>
<dbReference type="EMBL" id="APVH01000013">
    <property type="protein sequence ID" value="EPX84005.1"/>
    <property type="molecule type" value="Genomic_DNA"/>
</dbReference>
<evidence type="ECO:0008006" key="4">
    <source>
        <dbReference type="Google" id="ProtNLM"/>
    </source>
</evidence>
<keyword evidence="3" id="KW-1185">Reference proteome</keyword>
<evidence type="ECO:0000313" key="3">
    <source>
        <dbReference type="Proteomes" id="UP000015347"/>
    </source>
</evidence>
<dbReference type="HOGENOM" id="CLU_674199_0_0_5"/>
<keyword evidence="1" id="KW-0732">Signal</keyword>
<dbReference type="OrthoDB" id="7913728at2"/>
<gene>
    <name evidence="2" type="ORF">Salmuc_01780</name>
</gene>
<feature type="chain" id="PRO_5004556468" description="PE-PGRS family protein" evidence="1">
    <location>
        <begin position="29"/>
        <end position="408"/>
    </location>
</feature>
<dbReference type="STRING" id="1123237.Salmuc_01780"/>
<comment type="caution">
    <text evidence="2">The sequence shown here is derived from an EMBL/GenBank/DDBJ whole genome shotgun (WGS) entry which is preliminary data.</text>
</comment>
<dbReference type="AlphaFoldDB" id="S9S1C1"/>
<accession>S9S1C1</accession>
<organism evidence="2 3">
    <name type="scientific">Salipiger mucosus DSM 16094</name>
    <dbReference type="NCBI Taxonomy" id="1123237"/>
    <lineage>
        <taxon>Bacteria</taxon>
        <taxon>Pseudomonadati</taxon>
        <taxon>Pseudomonadota</taxon>
        <taxon>Alphaproteobacteria</taxon>
        <taxon>Rhodobacterales</taxon>
        <taxon>Roseobacteraceae</taxon>
        <taxon>Salipiger</taxon>
    </lineage>
</organism>
<reference evidence="3" key="1">
    <citation type="journal article" date="2014" name="Stand. Genomic Sci.">
        <title>Genome sequence of the exopolysaccharide-producing Salipiger mucosus type strain (DSM 16094(T)), a moderately halophilic member of the Roseobacter clade.</title>
        <authorList>
            <person name="Riedel T."/>
            <person name="Spring S."/>
            <person name="Fiebig A."/>
            <person name="Petersen J."/>
            <person name="Kyrpides N.C."/>
            <person name="Goker M."/>
            <person name="Klenk H.P."/>
        </authorList>
    </citation>
    <scope>NUCLEOTIDE SEQUENCE [LARGE SCALE GENOMIC DNA]</scope>
    <source>
        <strain evidence="3">DSM 16094</strain>
    </source>
</reference>
<dbReference type="eggNOG" id="ENOG50348UH">
    <property type="taxonomic scope" value="Bacteria"/>
</dbReference>
<feature type="signal peptide" evidence="1">
    <location>
        <begin position="1"/>
        <end position="28"/>
    </location>
</feature>